<keyword evidence="5" id="KW-0597">Phosphoprotein</keyword>
<keyword evidence="7 15" id="KW-0418">Kinase</keyword>
<feature type="domain" description="HAMP" evidence="14">
    <location>
        <begin position="271"/>
        <end position="324"/>
    </location>
</feature>
<dbReference type="Pfam" id="PF02518">
    <property type="entry name" value="HATPase_c"/>
    <property type="match status" value="1"/>
</dbReference>
<dbReference type="SMART" id="SM00304">
    <property type="entry name" value="HAMP"/>
    <property type="match status" value="1"/>
</dbReference>
<dbReference type="InterPro" id="IPR003594">
    <property type="entry name" value="HATPase_dom"/>
</dbReference>
<feature type="compositionally biased region" description="Polar residues" evidence="11">
    <location>
        <begin position="1"/>
        <end position="24"/>
    </location>
</feature>
<proteinExistence type="inferred from homology"/>
<dbReference type="AlphaFoldDB" id="A0A2N6KCS5"/>
<dbReference type="Gene3D" id="6.10.340.10">
    <property type="match status" value="1"/>
</dbReference>
<organism evidence="15 16">
    <name type="scientific">Fischerella thermalis CCMEE 5268</name>
    <dbReference type="NCBI Taxonomy" id="2019662"/>
    <lineage>
        <taxon>Bacteria</taxon>
        <taxon>Bacillati</taxon>
        <taxon>Cyanobacteriota</taxon>
        <taxon>Cyanophyceae</taxon>
        <taxon>Nostocales</taxon>
        <taxon>Hapalosiphonaceae</taxon>
        <taxon>Fischerella</taxon>
    </lineage>
</organism>
<feature type="domain" description="Histidine kinase" evidence="13">
    <location>
        <begin position="346"/>
        <end position="574"/>
    </location>
</feature>
<evidence type="ECO:0000256" key="12">
    <source>
        <dbReference type="SAM" id="Phobius"/>
    </source>
</evidence>
<dbReference type="GO" id="GO:0000155">
    <property type="term" value="F:phosphorelay sensor kinase activity"/>
    <property type="evidence" value="ECO:0007669"/>
    <property type="project" value="InterPro"/>
</dbReference>
<dbReference type="Gene3D" id="1.10.287.130">
    <property type="match status" value="1"/>
</dbReference>
<dbReference type="InterPro" id="IPR003661">
    <property type="entry name" value="HisK_dim/P_dom"/>
</dbReference>
<dbReference type="Proteomes" id="UP000235025">
    <property type="component" value="Unassembled WGS sequence"/>
</dbReference>
<dbReference type="RefSeq" id="WP_102174227.1">
    <property type="nucleotide sequence ID" value="NZ_NMQA01000234.1"/>
</dbReference>
<evidence type="ECO:0000256" key="8">
    <source>
        <dbReference type="ARBA" id="ARBA00023012"/>
    </source>
</evidence>
<dbReference type="SUPFAM" id="SSF55874">
    <property type="entry name" value="ATPase domain of HSP90 chaperone/DNA topoisomerase II/histidine kinase"/>
    <property type="match status" value="1"/>
</dbReference>
<dbReference type="PRINTS" id="PR00344">
    <property type="entry name" value="BCTRLSENSOR"/>
</dbReference>
<evidence type="ECO:0000256" key="4">
    <source>
        <dbReference type="ARBA" id="ARBA00012438"/>
    </source>
</evidence>
<feature type="region of interest" description="Disordered" evidence="11">
    <location>
        <begin position="1"/>
        <end position="31"/>
    </location>
</feature>
<dbReference type="Pfam" id="PF00512">
    <property type="entry name" value="HisKA"/>
    <property type="match status" value="1"/>
</dbReference>
<dbReference type="CDD" id="cd16922">
    <property type="entry name" value="HATPase_EvgS-ArcB-TorS-like"/>
    <property type="match status" value="1"/>
</dbReference>
<evidence type="ECO:0000259" key="13">
    <source>
        <dbReference type="PROSITE" id="PS50109"/>
    </source>
</evidence>
<reference evidence="15 16" key="1">
    <citation type="submission" date="2017-07" db="EMBL/GenBank/DDBJ databases">
        <title>Genomes of Fischerella (Mastigocladus) sp. strains.</title>
        <authorList>
            <person name="Miller S.R."/>
        </authorList>
    </citation>
    <scope>NUCLEOTIDE SEQUENCE [LARGE SCALE GENOMIC DNA]</scope>
    <source>
        <strain evidence="15 16">CCMEE 5268</strain>
    </source>
</reference>
<dbReference type="InterPro" id="IPR050736">
    <property type="entry name" value="Sensor_HK_Regulatory"/>
</dbReference>
<evidence type="ECO:0000313" key="15">
    <source>
        <dbReference type="EMBL" id="PLZ96519.1"/>
    </source>
</evidence>
<evidence type="ECO:0000256" key="1">
    <source>
        <dbReference type="ARBA" id="ARBA00000085"/>
    </source>
</evidence>
<dbReference type="SUPFAM" id="SSF47384">
    <property type="entry name" value="Homodimeric domain of signal transducing histidine kinase"/>
    <property type="match status" value="1"/>
</dbReference>
<evidence type="ECO:0000256" key="5">
    <source>
        <dbReference type="ARBA" id="ARBA00022553"/>
    </source>
</evidence>
<dbReference type="InterPro" id="IPR036890">
    <property type="entry name" value="HATPase_C_sf"/>
</dbReference>
<dbReference type="SMART" id="SM00387">
    <property type="entry name" value="HATPase_c"/>
    <property type="match status" value="1"/>
</dbReference>
<dbReference type="CDD" id="cd06225">
    <property type="entry name" value="HAMP"/>
    <property type="match status" value="1"/>
</dbReference>
<keyword evidence="12" id="KW-1133">Transmembrane helix</keyword>
<keyword evidence="8" id="KW-0902">Two-component regulatory system</keyword>
<dbReference type="PANTHER" id="PTHR43711">
    <property type="entry name" value="TWO-COMPONENT HISTIDINE KINASE"/>
    <property type="match status" value="1"/>
</dbReference>
<dbReference type="FunFam" id="3.30.565.10:FF:000010">
    <property type="entry name" value="Sensor histidine kinase RcsC"/>
    <property type="match status" value="1"/>
</dbReference>
<evidence type="ECO:0000313" key="16">
    <source>
        <dbReference type="Proteomes" id="UP000235025"/>
    </source>
</evidence>
<dbReference type="CDD" id="cd00082">
    <property type="entry name" value="HisKA"/>
    <property type="match status" value="1"/>
</dbReference>
<dbReference type="GO" id="GO:0016020">
    <property type="term" value="C:membrane"/>
    <property type="evidence" value="ECO:0007669"/>
    <property type="project" value="UniProtKB-SubCell"/>
</dbReference>
<comment type="subcellular location">
    <subcellularLocation>
        <location evidence="2">Membrane</location>
    </subcellularLocation>
</comment>
<dbReference type="InterPro" id="IPR036097">
    <property type="entry name" value="HisK_dim/P_sf"/>
</dbReference>
<evidence type="ECO:0000256" key="11">
    <source>
        <dbReference type="SAM" id="MobiDB-lite"/>
    </source>
</evidence>
<evidence type="ECO:0000256" key="3">
    <source>
        <dbReference type="ARBA" id="ARBA00006402"/>
    </source>
</evidence>
<dbReference type="InterPro" id="IPR005467">
    <property type="entry name" value="His_kinase_dom"/>
</dbReference>
<evidence type="ECO:0000256" key="7">
    <source>
        <dbReference type="ARBA" id="ARBA00022777"/>
    </source>
</evidence>
<keyword evidence="12" id="KW-0812">Transmembrane</keyword>
<comment type="catalytic activity">
    <reaction evidence="1">
        <text>ATP + protein L-histidine = ADP + protein N-phospho-L-histidine.</text>
        <dbReference type="EC" id="2.7.13.3"/>
    </reaction>
</comment>
<dbReference type="PROSITE" id="PS50885">
    <property type="entry name" value="HAMP"/>
    <property type="match status" value="1"/>
</dbReference>
<keyword evidence="12" id="KW-0472">Membrane</keyword>
<feature type="coiled-coil region" evidence="10">
    <location>
        <begin position="312"/>
        <end position="339"/>
    </location>
</feature>
<dbReference type="PROSITE" id="PS50109">
    <property type="entry name" value="HIS_KIN"/>
    <property type="match status" value="1"/>
</dbReference>
<feature type="transmembrane region" description="Helical" evidence="12">
    <location>
        <begin position="53"/>
        <end position="76"/>
    </location>
</feature>
<dbReference type="InterPro" id="IPR004358">
    <property type="entry name" value="Sig_transdc_His_kin-like_C"/>
</dbReference>
<evidence type="ECO:0000259" key="14">
    <source>
        <dbReference type="PROSITE" id="PS50885"/>
    </source>
</evidence>
<dbReference type="Gene3D" id="3.30.565.10">
    <property type="entry name" value="Histidine kinase-like ATPase, C-terminal domain"/>
    <property type="match status" value="1"/>
</dbReference>
<name>A0A2N6KCS5_9CYAN</name>
<dbReference type="EMBL" id="NMQA01000234">
    <property type="protein sequence ID" value="PLZ96519.1"/>
    <property type="molecule type" value="Genomic_DNA"/>
</dbReference>
<accession>A0A2N6KCS5</accession>
<comment type="similarity">
    <text evidence="3">In the N-terminal section; belongs to the phytochrome family.</text>
</comment>
<feature type="transmembrane region" description="Helical" evidence="12">
    <location>
        <begin position="245"/>
        <end position="267"/>
    </location>
</feature>
<dbReference type="PANTHER" id="PTHR43711:SF26">
    <property type="entry name" value="SENSOR HISTIDINE KINASE RCSC"/>
    <property type="match status" value="1"/>
</dbReference>
<dbReference type="Pfam" id="PF00672">
    <property type="entry name" value="HAMP"/>
    <property type="match status" value="1"/>
</dbReference>
<gene>
    <name evidence="15" type="ORF">CEN50_18340</name>
</gene>
<keyword evidence="10" id="KW-0175">Coiled coil</keyword>
<dbReference type="InterPro" id="IPR003660">
    <property type="entry name" value="HAMP_dom"/>
</dbReference>
<keyword evidence="6" id="KW-0808">Transferase</keyword>
<evidence type="ECO:0000256" key="10">
    <source>
        <dbReference type="SAM" id="Coils"/>
    </source>
</evidence>
<sequence>MQTHKPTAFDNSSETTKVSVNNPSTDDELPTIEFPSRGKLKASSWRIHQKIGYGYFLAIGIGFFGSLAGLFVANFYRGQQIRELDHAHYQTQMLVNYKDAIADAQIQSTSLPAVVEDPEKLAYRRNKFLENIEKTKKIENQIMAFLESKPKNLATSEASLQTLLQNYATNLDSYVQDIESILEPINNNQQISPQQASVIQKQLLAVLRSDTASRLDQLYKYLNDLLQSAGQVEERMKNDVSQSKGIERLIVMASMLLSVGVAAVVAWRTSRAIAEPVITVTQVAEQVARKSNFDLRAPITTEDEIGLLAKSLNRLIEQVSKHTKELEHAKELAEGANKAKSQFLANISHELRTPLNAIIGLSQLLQDDVADTNLGEEFISDLESINSAGRHLLLLINDILDLSKIEAGKMTFYPETFDLMTLINSVVLTVKPLVEKNGNVLEVDYEQELGIMHTDQTKLRQVLYNLLSNAAKFTTNGKVILNVKREKVYSPQEEPSEIIIFTVMDTGIGMSLQQQQQLFQPFTQGDASTTKKYGGTGLGLAISRHFCLMMGGEIFVKSEQGVGSVFTVRLPLVAQG</sequence>
<dbReference type="SUPFAM" id="SSF158472">
    <property type="entry name" value="HAMP domain-like"/>
    <property type="match status" value="1"/>
</dbReference>
<dbReference type="EC" id="2.7.13.3" evidence="4"/>
<evidence type="ECO:0000256" key="9">
    <source>
        <dbReference type="ARBA" id="ARBA00074306"/>
    </source>
</evidence>
<evidence type="ECO:0000256" key="6">
    <source>
        <dbReference type="ARBA" id="ARBA00022679"/>
    </source>
</evidence>
<comment type="caution">
    <text evidence="15">The sequence shown here is derived from an EMBL/GenBank/DDBJ whole genome shotgun (WGS) entry which is preliminary data.</text>
</comment>
<dbReference type="SMART" id="SM00388">
    <property type="entry name" value="HisKA"/>
    <property type="match status" value="1"/>
</dbReference>
<protein>
    <recommendedName>
        <fullName evidence="9">Circadian input-output histidine kinase CikA</fullName>
        <ecNumber evidence="4">2.7.13.3</ecNumber>
    </recommendedName>
</protein>
<evidence type="ECO:0000256" key="2">
    <source>
        <dbReference type="ARBA" id="ARBA00004370"/>
    </source>
</evidence>